<feature type="non-terminal residue" evidence="1">
    <location>
        <position position="1"/>
    </location>
</feature>
<evidence type="ECO:0000313" key="1">
    <source>
        <dbReference type="EMBL" id="GAJ15136.1"/>
    </source>
</evidence>
<protein>
    <submittedName>
        <fullName evidence="1">Uncharacterized protein</fullName>
    </submittedName>
</protein>
<reference evidence="1" key="1">
    <citation type="journal article" date="2014" name="Front. Microbiol.">
        <title>High frequency of phylogenetically diverse reductive dehalogenase-homologous genes in deep subseafloor sedimentary metagenomes.</title>
        <authorList>
            <person name="Kawai M."/>
            <person name="Futagami T."/>
            <person name="Toyoda A."/>
            <person name="Takaki Y."/>
            <person name="Nishi S."/>
            <person name="Hori S."/>
            <person name="Arai W."/>
            <person name="Tsubouchi T."/>
            <person name="Morono Y."/>
            <person name="Uchiyama I."/>
            <person name="Ito T."/>
            <person name="Fujiyama A."/>
            <person name="Inagaki F."/>
            <person name="Takami H."/>
        </authorList>
    </citation>
    <scope>NUCLEOTIDE SEQUENCE</scope>
    <source>
        <strain evidence="1">Expedition CK06-06</strain>
    </source>
</reference>
<gene>
    <name evidence="1" type="ORF">S12H4_42591</name>
</gene>
<name>X1VIW4_9ZZZZ</name>
<dbReference type="AlphaFoldDB" id="X1VIW4"/>
<sequence length="36" mass="4150">LDRIAKNNRIVIRLNGVIIQPRPMGYIRTSVELNES</sequence>
<organism evidence="1">
    <name type="scientific">marine sediment metagenome</name>
    <dbReference type="NCBI Taxonomy" id="412755"/>
    <lineage>
        <taxon>unclassified sequences</taxon>
        <taxon>metagenomes</taxon>
        <taxon>ecological metagenomes</taxon>
    </lineage>
</organism>
<comment type="caution">
    <text evidence="1">The sequence shown here is derived from an EMBL/GenBank/DDBJ whole genome shotgun (WGS) entry which is preliminary data.</text>
</comment>
<proteinExistence type="predicted"/>
<dbReference type="EMBL" id="BARW01026079">
    <property type="protein sequence ID" value="GAJ15136.1"/>
    <property type="molecule type" value="Genomic_DNA"/>
</dbReference>
<accession>X1VIW4</accession>